<accession>A0A545TM85</accession>
<keyword evidence="5" id="KW-1185">Reference proteome</keyword>
<dbReference type="GO" id="GO:0032259">
    <property type="term" value="P:methylation"/>
    <property type="evidence" value="ECO:0007669"/>
    <property type="project" value="UniProtKB-KW"/>
</dbReference>
<dbReference type="Pfam" id="PF13649">
    <property type="entry name" value="Methyltransf_25"/>
    <property type="match status" value="1"/>
</dbReference>
<dbReference type="SUPFAM" id="SSF53335">
    <property type="entry name" value="S-adenosyl-L-methionine-dependent methyltransferases"/>
    <property type="match status" value="1"/>
</dbReference>
<dbReference type="CDD" id="cd02440">
    <property type="entry name" value="AdoMet_MTases"/>
    <property type="match status" value="1"/>
</dbReference>
<dbReference type="AlphaFoldDB" id="A0A545TM85"/>
<evidence type="ECO:0000313" key="5">
    <source>
        <dbReference type="Proteomes" id="UP000315252"/>
    </source>
</evidence>
<protein>
    <submittedName>
        <fullName evidence="4">Class I SAM-dependent methyltransferase</fullName>
    </submittedName>
</protein>
<dbReference type="InterPro" id="IPR029063">
    <property type="entry name" value="SAM-dependent_MTases_sf"/>
</dbReference>
<dbReference type="RefSeq" id="WP_142897677.1">
    <property type="nucleotide sequence ID" value="NZ_ML660057.1"/>
</dbReference>
<dbReference type="PANTHER" id="PTHR43861">
    <property type="entry name" value="TRANS-ACONITATE 2-METHYLTRANSFERASE-RELATED"/>
    <property type="match status" value="1"/>
</dbReference>
<comment type="caution">
    <text evidence="4">The sequence shown here is derived from an EMBL/GenBank/DDBJ whole genome shotgun (WGS) entry which is preliminary data.</text>
</comment>
<dbReference type="PANTHER" id="PTHR43861:SF1">
    <property type="entry name" value="TRANS-ACONITATE 2-METHYLTRANSFERASE"/>
    <property type="match status" value="1"/>
</dbReference>
<reference evidence="4 5" key="1">
    <citation type="submission" date="2019-06" db="EMBL/GenBank/DDBJ databases">
        <title>Whole genome sequence for Rhodospirillaceae sp. R148.</title>
        <authorList>
            <person name="Wang G."/>
        </authorList>
    </citation>
    <scope>NUCLEOTIDE SEQUENCE [LARGE SCALE GENOMIC DNA]</scope>
    <source>
        <strain evidence="4 5">R148</strain>
    </source>
</reference>
<dbReference type="EMBL" id="VHSH01000006">
    <property type="protein sequence ID" value="TQV78343.1"/>
    <property type="molecule type" value="Genomic_DNA"/>
</dbReference>
<dbReference type="Proteomes" id="UP000315252">
    <property type="component" value="Unassembled WGS sequence"/>
</dbReference>
<name>A0A545TM85_9PROT</name>
<dbReference type="InterPro" id="IPR041698">
    <property type="entry name" value="Methyltransf_25"/>
</dbReference>
<proteinExistence type="predicted"/>
<evidence type="ECO:0000313" key="4">
    <source>
        <dbReference type="EMBL" id="TQV78343.1"/>
    </source>
</evidence>
<dbReference type="OrthoDB" id="9791837at2"/>
<keyword evidence="1 4" id="KW-0489">Methyltransferase</keyword>
<evidence type="ECO:0000256" key="1">
    <source>
        <dbReference type="ARBA" id="ARBA00022603"/>
    </source>
</evidence>
<organism evidence="4 5">
    <name type="scientific">Denitrobaculum tricleocarpae</name>
    <dbReference type="NCBI Taxonomy" id="2591009"/>
    <lineage>
        <taxon>Bacteria</taxon>
        <taxon>Pseudomonadati</taxon>
        <taxon>Pseudomonadota</taxon>
        <taxon>Alphaproteobacteria</taxon>
        <taxon>Rhodospirillales</taxon>
        <taxon>Rhodospirillaceae</taxon>
        <taxon>Denitrobaculum</taxon>
    </lineage>
</organism>
<evidence type="ECO:0000256" key="2">
    <source>
        <dbReference type="ARBA" id="ARBA00022679"/>
    </source>
</evidence>
<feature type="domain" description="Methyltransferase" evidence="3">
    <location>
        <begin position="51"/>
        <end position="142"/>
    </location>
</feature>
<sequence length="247" mass="27851">MDQREALASSWSKNAENWTRAVREGLIPSRGAGTDDAIVEAICCRKPQSFLDVGCGEGWLVRRIVKRTGCHALGIDGSAQLIADARQADPDGRYQVVDYRELVERRAGFDESFDVIAFNYALFDEEASRLLEAIRPYLSAGGRIVIQTLHPWALSREGHYLDAWRREDFSAFKNQDWTSMPWYFRTLASWHDVIRNAGLMMAELREPAAKPGGLPLSLLLICAAFEQLEEKRSEISDCREDPADGNQ</sequence>
<keyword evidence="2 4" id="KW-0808">Transferase</keyword>
<evidence type="ECO:0000259" key="3">
    <source>
        <dbReference type="Pfam" id="PF13649"/>
    </source>
</evidence>
<dbReference type="Gene3D" id="3.40.50.150">
    <property type="entry name" value="Vaccinia Virus protein VP39"/>
    <property type="match status" value="1"/>
</dbReference>
<dbReference type="GO" id="GO:0008168">
    <property type="term" value="F:methyltransferase activity"/>
    <property type="evidence" value="ECO:0007669"/>
    <property type="project" value="UniProtKB-KW"/>
</dbReference>
<gene>
    <name evidence="4" type="ORF">FKG95_17395</name>
</gene>